<dbReference type="Gene3D" id="2.60.120.620">
    <property type="entry name" value="q2cbj1_9rhob like domain"/>
    <property type="match status" value="1"/>
</dbReference>
<dbReference type="InterPro" id="IPR008775">
    <property type="entry name" value="Phytyl_CoA_dOase-like"/>
</dbReference>
<keyword evidence="2" id="KW-0560">Oxidoreductase</keyword>
<dbReference type="Proteomes" id="UP001361239">
    <property type="component" value="Unassembled WGS sequence"/>
</dbReference>
<name>A0ABU8RZS7_9SPHN</name>
<keyword evidence="2" id="KW-0223">Dioxygenase</keyword>
<accession>A0ABU8RZS7</accession>
<sequence length="292" mass="32465">MSHDLDNVPALVAQLRRDGYLILNEIACPATIDAIGEELTPHFDAVPYCQGPFYGAETKRLGRVLARSRSAHGLVLHDLVYDIVNSVLQPNCHSLQLNLTQAIEIFPGAPAQGPHRDHDMWWTPKGETEYMINVMWALDDFTERNGATRVWPGSNHKDQSEPLLPDEDAISAVMPKGSACIFLGSTMHSGGENHALRSRRGLIVSYCLGWLKPWENQWLAYPPEVARTFAPEVAALVGYRQHLPSLNNFEGQCPSLLLGNDSIEPFVDALLPEQAALAEQYREMRLGQFAEA</sequence>
<organism evidence="2 3">
    <name type="scientific">Novosphingobium anseongense</name>
    <dbReference type="NCBI Taxonomy" id="3133436"/>
    <lineage>
        <taxon>Bacteria</taxon>
        <taxon>Pseudomonadati</taxon>
        <taxon>Pseudomonadota</taxon>
        <taxon>Alphaproteobacteria</taxon>
        <taxon>Sphingomonadales</taxon>
        <taxon>Sphingomonadaceae</taxon>
        <taxon>Novosphingobium</taxon>
    </lineage>
</organism>
<dbReference type="GO" id="GO:0051213">
    <property type="term" value="F:dioxygenase activity"/>
    <property type="evidence" value="ECO:0007669"/>
    <property type="project" value="UniProtKB-KW"/>
</dbReference>
<comment type="caution">
    <text evidence="2">The sequence shown here is derived from an EMBL/GenBank/DDBJ whole genome shotgun (WGS) entry which is preliminary data.</text>
</comment>
<dbReference type="Pfam" id="PF05721">
    <property type="entry name" value="PhyH"/>
    <property type="match status" value="1"/>
</dbReference>
<evidence type="ECO:0000313" key="2">
    <source>
        <dbReference type="EMBL" id="MEJ5978586.1"/>
    </source>
</evidence>
<proteinExistence type="predicted"/>
<evidence type="ECO:0000256" key="1">
    <source>
        <dbReference type="ARBA" id="ARBA00001954"/>
    </source>
</evidence>
<reference evidence="2 3" key="1">
    <citation type="submission" date="2024-03" db="EMBL/GenBank/DDBJ databases">
        <authorList>
            <person name="Jo J.-H."/>
        </authorList>
    </citation>
    <scope>NUCLEOTIDE SEQUENCE [LARGE SCALE GENOMIC DNA]</scope>
    <source>
        <strain evidence="2 3">PS1R-30</strain>
    </source>
</reference>
<dbReference type="PANTHER" id="PTHR20883:SF48">
    <property type="entry name" value="ECTOINE DIOXYGENASE"/>
    <property type="match status" value="1"/>
</dbReference>
<dbReference type="EMBL" id="JBBHJZ010000004">
    <property type="protein sequence ID" value="MEJ5978586.1"/>
    <property type="molecule type" value="Genomic_DNA"/>
</dbReference>
<gene>
    <name evidence="2" type="ORF">WG901_18180</name>
</gene>
<evidence type="ECO:0000313" key="3">
    <source>
        <dbReference type="Proteomes" id="UP001361239"/>
    </source>
</evidence>
<protein>
    <submittedName>
        <fullName evidence="2">Phytanoyl-CoA dioxygenase family protein</fullName>
    </submittedName>
</protein>
<comment type="cofactor">
    <cofactor evidence="1">
        <name>Fe(2+)</name>
        <dbReference type="ChEBI" id="CHEBI:29033"/>
    </cofactor>
</comment>
<dbReference type="SUPFAM" id="SSF51197">
    <property type="entry name" value="Clavaminate synthase-like"/>
    <property type="match status" value="1"/>
</dbReference>
<dbReference type="PANTHER" id="PTHR20883">
    <property type="entry name" value="PHYTANOYL-COA DIOXYGENASE DOMAIN CONTAINING 1"/>
    <property type="match status" value="1"/>
</dbReference>
<keyword evidence="3" id="KW-1185">Reference proteome</keyword>
<dbReference type="RefSeq" id="WP_339588528.1">
    <property type="nucleotide sequence ID" value="NZ_JBBHJZ010000004.1"/>
</dbReference>